<dbReference type="WBParaSite" id="EN70_7300">
    <property type="protein sequence ID" value="EN70_7300"/>
    <property type="gene ID" value="EN70_7300"/>
</dbReference>
<dbReference type="PANTHER" id="PTHR34098:SF1">
    <property type="entry name" value="F-BOX ONLY PROTEIN 47"/>
    <property type="match status" value="1"/>
</dbReference>
<name>A0A1I7VXB6_LOALO</name>
<sequence>MKYYRNRINEAIEEFDYFSHYGKHSSLSGAAFFVLRAAFKENDELFQKAVKIINGSVESRLQQICILGCVFLIEEFHIQFVDFLRKQNYSISTNDVEFICSLVRKCKEPAILESFLNAHELFKLTDKSRAQIYGSLIEIYGRANNLTGLLKIWEQMVAEKNLNNFRVVILKLVDELKHISLTCHALNNAVCKYVLTDTSGRFAYEVADDEGVKTRRNSYAWGNLLKMCTVFWPARRRRSFMRHFYLKFYENWDRQACSEFFDSVIRFTDSARLLTVVMSGKVGKHYKLEMEVRQRFHGLFIDQLAESESEQGFWLSVLLRTQKSVAEQGRLFMLLFGPVKYIHGEGAPQVWVFHNFASLLLLQPELIRIALYYRILYGHCKEAAHMLHAMKTVYYGWGYGIVESLLTPLLETFKLLTVMQRRHFLAEIVLTQSHLLDGYLRRFPFDRLQFLDELTASSAILPLLSILAADI</sequence>
<feature type="domain" description="FBXO47 ARM repeats region" evidence="1">
    <location>
        <begin position="347"/>
        <end position="470"/>
    </location>
</feature>
<accession>A0A1I7VXB6</accession>
<dbReference type="AlphaFoldDB" id="A0A1I7VXB6"/>
<organism evidence="2 3">
    <name type="scientific">Loa loa</name>
    <name type="common">Eye worm</name>
    <name type="synonym">Filaria loa</name>
    <dbReference type="NCBI Taxonomy" id="7209"/>
    <lineage>
        <taxon>Eukaryota</taxon>
        <taxon>Metazoa</taxon>
        <taxon>Ecdysozoa</taxon>
        <taxon>Nematoda</taxon>
        <taxon>Chromadorea</taxon>
        <taxon>Rhabditida</taxon>
        <taxon>Spirurina</taxon>
        <taxon>Spiruromorpha</taxon>
        <taxon>Filarioidea</taxon>
        <taxon>Onchocercidae</taxon>
        <taxon>Loa</taxon>
    </lineage>
</organism>
<evidence type="ECO:0000259" key="1">
    <source>
        <dbReference type="Pfam" id="PF24467"/>
    </source>
</evidence>
<dbReference type="Proteomes" id="UP000095285">
    <property type="component" value="Unassembled WGS sequence"/>
</dbReference>
<feature type="domain" description="FBXO47 ARM repeats region" evidence="1">
    <location>
        <begin position="267"/>
        <end position="344"/>
    </location>
</feature>
<protein>
    <submittedName>
        <fullName evidence="3">Tetratricopeptide repeat protein 39B</fullName>
    </submittedName>
</protein>
<dbReference type="Pfam" id="PF24467">
    <property type="entry name" value="ARM_FBXO47"/>
    <property type="match status" value="2"/>
</dbReference>
<dbReference type="InterPro" id="IPR038946">
    <property type="entry name" value="FBXO47"/>
</dbReference>
<reference evidence="3" key="2">
    <citation type="submission" date="2016-11" db="UniProtKB">
        <authorList>
            <consortium name="WormBaseParasite"/>
        </authorList>
    </citation>
    <scope>IDENTIFICATION</scope>
</reference>
<dbReference type="InterPro" id="IPR056622">
    <property type="entry name" value="ARM_FBXO47"/>
</dbReference>
<evidence type="ECO:0000313" key="2">
    <source>
        <dbReference type="Proteomes" id="UP000095285"/>
    </source>
</evidence>
<dbReference type="PANTHER" id="PTHR34098">
    <property type="entry name" value="F-BOX ONLY PROTEIN 47"/>
    <property type="match status" value="1"/>
</dbReference>
<reference evidence="2" key="1">
    <citation type="submission" date="2012-04" db="EMBL/GenBank/DDBJ databases">
        <title>The Genome Sequence of Loa loa.</title>
        <authorList>
            <consortium name="The Broad Institute Genome Sequencing Platform"/>
            <consortium name="Broad Institute Genome Sequencing Center for Infectious Disease"/>
            <person name="Nutman T.B."/>
            <person name="Fink D.L."/>
            <person name="Russ C."/>
            <person name="Young S."/>
            <person name="Zeng Q."/>
            <person name="Gargeya S."/>
            <person name="Alvarado L."/>
            <person name="Berlin A."/>
            <person name="Chapman S.B."/>
            <person name="Chen Z."/>
            <person name="Freedman E."/>
            <person name="Gellesch M."/>
            <person name="Goldberg J."/>
            <person name="Griggs A."/>
            <person name="Gujja S."/>
            <person name="Heilman E.R."/>
            <person name="Heiman D."/>
            <person name="Howarth C."/>
            <person name="Mehta T."/>
            <person name="Neiman D."/>
            <person name="Pearson M."/>
            <person name="Roberts A."/>
            <person name="Saif S."/>
            <person name="Shea T."/>
            <person name="Shenoy N."/>
            <person name="Sisk P."/>
            <person name="Stolte C."/>
            <person name="Sykes S."/>
            <person name="White J."/>
            <person name="Yandava C."/>
            <person name="Haas B."/>
            <person name="Henn M.R."/>
            <person name="Nusbaum C."/>
            <person name="Birren B."/>
        </authorList>
    </citation>
    <scope>NUCLEOTIDE SEQUENCE [LARGE SCALE GENOMIC DNA]</scope>
</reference>
<keyword evidence="2" id="KW-1185">Reference proteome</keyword>
<evidence type="ECO:0000313" key="3">
    <source>
        <dbReference type="WBParaSite" id="EN70_7300"/>
    </source>
</evidence>
<proteinExistence type="predicted"/>